<evidence type="ECO:0000313" key="3">
    <source>
        <dbReference type="Proteomes" id="UP001066276"/>
    </source>
</evidence>
<feature type="region of interest" description="Disordered" evidence="1">
    <location>
        <begin position="1"/>
        <end position="32"/>
    </location>
</feature>
<sequence>MGGWTAPRTTAHPKPSETSSASDASADATHEELISRVSPQGWGFLMGFSVLSVGRERILKSLRSERGGVVRGRGGTILPLPSASALVIVTE</sequence>
<gene>
    <name evidence="2" type="ORF">NDU88_000820</name>
</gene>
<dbReference type="AlphaFoldDB" id="A0AAV7Q813"/>
<dbReference type="EMBL" id="JANPWB010000010">
    <property type="protein sequence ID" value="KAJ1134368.1"/>
    <property type="molecule type" value="Genomic_DNA"/>
</dbReference>
<accession>A0AAV7Q813</accession>
<protein>
    <submittedName>
        <fullName evidence="2">Uncharacterized protein</fullName>
    </submittedName>
</protein>
<organism evidence="2 3">
    <name type="scientific">Pleurodeles waltl</name>
    <name type="common">Iberian ribbed newt</name>
    <dbReference type="NCBI Taxonomy" id="8319"/>
    <lineage>
        <taxon>Eukaryota</taxon>
        <taxon>Metazoa</taxon>
        <taxon>Chordata</taxon>
        <taxon>Craniata</taxon>
        <taxon>Vertebrata</taxon>
        <taxon>Euteleostomi</taxon>
        <taxon>Amphibia</taxon>
        <taxon>Batrachia</taxon>
        <taxon>Caudata</taxon>
        <taxon>Salamandroidea</taxon>
        <taxon>Salamandridae</taxon>
        <taxon>Pleurodelinae</taxon>
        <taxon>Pleurodeles</taxon>
    </lineage>
</organism>
<reference evidence="2" key="1">
    <citation type="journal article" date="2022" name="bioRxiv">
        <title>Sequencing and chromosome-scale assembly of the giantPleurodeles waltlgenome.</title>
        <authorList>
            <person name="Brown T."/>
            <person name="Elewa A."/>
            <person name="Iarovenko S."/>
            <person name="Subramanian E."/>
            <person name="Araus A.J."/>
            <person name="Petzold A."/>
            <person name="Susuki M."/>
            <person name="Suzuki K.-i.T."/>
            <person name="Hayashi T."/>
            <person name="Toyoda A."/>
            <person name="Oliveira C."/>
            <person name="Osipova E."/>
            <person name="Leigh N.D."/>
            <person name="Simon A."/>
            <person name="Yun M.H."/>
        </authorList>
    </citation>
    <scope>NUCLEOTIDE SEQUENCE</scope>
    <source>
        <strain evidence="2">20211129_DDA</strain>
        <tissue evidence="2">Liver</tissue>
    </source>
</reference>
<dbReference type="Proteomes" id="UP001066276">
    <property type="component" value="Chromosome 6"/>
</dbReference>
<evidence type="ECO:0000256" key="1">
    <source>
        <dbReference type="SAM" id="MobiDB-lite"/>
    </source>
</evidence>
<keyword evidence="3" id="KW-1185">Reference proteome</keyword>
<comment type="caution">
    <text evidence="2">The sequence shown here is derived from an EMBL/GenBank/DDBJ whole genome shotgun (WGS) entry which is preliminary data.</text>
</comment>
<name>A0AAV7Q813_PLEWA</name>
<proteinExistence type="predicted"/>
<evidence type="ECO:0000313" key="2">
    <source>
        <dbReference type="EMBL" id="KAJ1134368.1"/>
    </source>
</evidence>